<dbReference type="RefSeq" id="WP_239675557.1">
    <property type="nucleotide sequence ID" value="NZ_CP070499.1"/>
</dbReference>
<evidence type="ECO:0000256" key="1">
    <source>
        <dbReference type="ARBA" id="ARBA00022679"/>
    </source>
</evidence>
<dbReference type="PANTHER" id="PTHR43877:SF1">
    <property type="entry name" value="ACETYLTRANSFERASE"/>
    <property type="match status" value="1"/>
</dbReference>
<keyword evidence="2" id="KW-0012">Acyltransferase</keyword>
<evidence type="ECO:0000313" key="5">
    <source>
        <dbReference type="Proteomes" id="UP000662857"/>
    </source>
</evidence>
<name>A0A895Y6U9_9ACTN</name>
<organism evidence="4 5">
    <name type="scientific">Natronosporangium hydrolyticum</name>
    <dbReference type="NCBI Taxonomy" id="2811111"/>
    <lineage>
        <taxon>Bacteria</taxon>
        <taxon>Bacillati</taxon>
        <taxon>Actinomycetota</taxon>
        <taxon>Actinomycetes</taxon>
        <taxon>Micromonosporales</taxon>
        <taxon>Micromonosporaceae</taxon>
        <taxon>Natronosporangium</taxon>
    </lineage>
</organism>
<keyword evidence="5" id="KW-1185">Reference proteome</keyword>
<dbReference type="GO" id="GO:0016747">
    <property type="term" value="F:acyltransferase activity, transferring groups other than amino-acyl groups"/>
    <property type="evidence" value="ECO:0007669"/>
    <property type="project" value="InterPro"/>
</dbReference>
<keyword evidence="1" id="KW-0808">Transferase</keyword>
<dbReference type="InterPro" id="IPR000182">
    <property type="entry name" value="GNAT_dom"/>
</dbReference>
<dbReference type="EMBL" id="CP070499">
    <property type="protein sequence ID" value="QSB13467.1"/>
    <property type="molecule type" value="Genomic_DNA"/>
</dbReference>
<dbReference type="KEGG" id="nhy:JQS43_17920"/>
<dbReference type="InterPro" id="IPR016181">
    <property type="entry name" value="Acyl_CoA_acyltransferase"/>
</dbReference>
<gene>
    <name evidence="4" type="ORF">JQS43_17920</name>
</gene>
<dbReference type="SUPFAM" id="SSF55729">
    <property type="entry name" value="Acyl-CoA N-acyltransferases (Nat)"/>
    <property type="match status" value="1"/>
</dbReference>
<evidence type="ECO:0000256" key="2">
    <source>
        <dbReference type="ARBA" id="ARBA00023315"/>
    </source>
</evidence>
<dbReference type="InterPro" id="IPR050832">
    <property type="entry name" value="Bact_Acetyltransf"/>
</dbReference>
<accession>A0A895Y6U9</accession>
<dbReference type="Proteomes" id="UP000662857">
    <property type="component" value="Chromosome"/>
</dbReference>
<evidence type="ECO:0000313" key="4">
    <source>
        <dbReference type="EMBL" id="QSB13467.1"/>
    </source>
</evidence>
<evidence type="ECO:0000259" key="3">
    <source>
        <dbReference type="PROSITE" id="PS51186"/>
    </source>
</evidence>
<reference evidence="4" key="1">
    <citation type="submission" date="2021-02" db="EMBL/GenBank/DDBJ databases">
        <title>Natrosporangium hydrolyticum gen. nov., sp. nov, a haloalkaliphilic actinobacterium from a soda solonchak soil.</title>
        <authorList>
            <person name="Sorokin D.Y."/>
            <person name="Khijniak T.V."/>
            <person name="Zakharycheva A.P."/>
            <person name="Boueva O.V."/>
            <person name="Ariskina E.V."/>
            <person name="Hahnke R.L."/>
            <person name="Bunk B."/>
            <person name="Sproer C."/>
            <person name="Schumann P."/>
            <person name="Evtushenko L.I."/>
            <person name="Kublanov I.V."/>
        </authorList>
    </citation>
    <scope>NUCLEOTIDE SEQUENCE</scope>
    <source>
        <strain evidence="4">DSM 106523</strain>
    </source>
</reference>
<protein>
    <submittedName>
        <fullName evidence="4">GNAT family N-acetyltransferase</fullName>
    </submittedName>
</protein>
<feature type="domain" description="N-acetyltransferase" evidence="3">
    <location>
        <begin position="4"/>
        <end position="182"/>
    </location>
</feature>
<dbReference type="AlphaFoldDB" id="A0A895Y6U9"/>
<dbReference type="Gene3D" id="3.40.630.30">
    <property type="match status" value="1"/>
</dbReference>
<sequence>MALGYVRPAVPAEAGEIVEIQLTTWRVAYRRLLPASILDELDREFLTERWRSAIESPPTSRHRVLLAVEQGGQTQTVGFLAAGPADEEAAAPDEPTPPDPTTTVAITDLLVSPRWGRRGHGSRLLSAGVTHWRDDGFQTAVAWAFEEDPATRRFLISAGWEPDGLRRTLDVDDLLVPQLRLHTSLAPEQPEPDGPG</sequence>
<proteinExistence type="predicted"/>
<dbReference type="Pfam" id="PF00583">
    <property type="entry name" value="Acetyltransf_1"/>
    <property type="match status" value="1"/>
</dbReference>
<dbReference type="PANTHER" id="PTHR43877">
    <property type="entry name" value="AMINOALKYLPHOSPHONATE N-ACETYLTRANSFERASE-RELATED-RELATED"/>
    <property type="match status" value="1"/>
</dbReference>
<dbReference type="PROSITE" id="PS51186">
    <property type="entry name" value="GNAT"/>
    <property type="match status" value="1"/>
</dbReference>